<feature type="compositionally biased region" description="Basic residues" evidence="1">
    <location>
        <begin position="36"/>
        <end position="49"/>
    </location>
</feature>
<feature type="compositionally biased region" description="Acidic residues" evidence="1">
    <location>
        <begin position="105"/>
        <end position="118"/>
    </location>
</feature>
<comment type="caution">
    <text evidence="2">The sequence shown here is derived from an EMBL/GenBank/DDBJ whole genome shotgun (WGS) entry which is preliminary data.</text>
</comment>
<proteinExistence type="predicted"/>
<name>A0A7K4KLJ3_9AVES</name>
<dbReference type="Proteomes" id="UP000545332">
    <property type="component" value="Unassembled WGS sequence"/>
</dbReference>
<organism evidence="2 3">
    <name type="scientific">Crypturellus soui</name>
    <dbReference type="NCBI Taxonomy" id="458187"/>
    <lineage>
        <taxon>Eukaryota</taxon>
        <taxon>Metazoa</taxon>
        <taxon>Chordata</taxon>
        <taxon>Craniata</taxon>
        <taxon>Vertebrata</taxon>
        <taxon>Euteleostomi</taxon>
        <taxon>Archelosauria</taxon>
        <taxon>Archosauria</taxon>
        <taxon>Dinosauria</taxon>
        <taxon>Saurischia</taxon>
        <taxon>Theropoda</taxon>
        <taxon>Coelurosauria</taxon>
        <taxon>Aves</taxon>
        <taxon>Palaeognathae</taxon>
        <taxon>Tinamiformes</taxon>
        <taxon>Tinamidae</taxon>
        <taxon>Crypturellus</taxon>
    </lineage>
</organism>
<evidence type="ECO:0000256" key="1">
    <source>
        <dbReference type="SAM" id="MobiDB-lite"/>
    </source>
</evidence>
<gene>
    <name evidence="2" type="primary">Aebp1_1</name>
    <name evidence="2" type="ORF">CRYSOU_R10098</name>
</gene>
<dbReference type="EMBL" id="VWPX01013878">
    <property type="protein sequence ID" value="NWI17244.1"/>
    <property type="molecule type" value="Genomic_DNA"/>
</dbReference>
<feature type="compositionally biased region" description="Pro residues" evidence="1">
    <location>
        <begin position="89"/>
        <end position="98"/>
    </location>
</feature>
<feature type="region of interest" description="Disordered" evidence="1">
    <location>
        <begin position="1"/>
        <end position="118"/>
    </location>
</feature>
<dbReference type="AlphaFoldDB" id="A0A7K4KLJ3"/>
<feature type="non-terminal residue" evidence="2">
    <location>
        <position position="1"/>
    </location>
</feature>
<sequence length="118" mass="13990">RPLVPAELPEETEPPTLDYNDQLEREDYEDFEYIRRQQRPRKPPGRQKPPRVWPEAEKPTEPRPPPPPPERDYEDLERPDYDDLDYGLPPLPPPPPAKPGKYPEKEDEMETDEEKLKP</sequence>
<evidence type="ECO:0000313" key="2">
    <source>
        <dbReference type="EMBL" id="NWI17244.1"/>
    </source>
</evidence>
<evidence type="ECO:0000313" key="3">
    <source>
        <dbReference type="Proteomes" id="UP000545332"/>
    </source>
</evidence>
<reference evidence="2 3" key="1">
    <citation type="submission" date="2019-09" db="EMBL/GenBank/DDBJ databases">
        <title>Bird 10,000 Genomes (B10K) Project - Family phase.</title>
        <authorList>
            <person name="Zhang G."/>
        </authorList>
    </citation>
    <scope>NUCLEOTIDE SEQUENCE [LARGE SCALE GENOMIC DNA]</scope>
    <source>
        <strain evidence="2">B10K-MSB-42743</strain>
        <tissue evidence="2">Heart</tissue>
    </source>
</reference>
<keyword evidence="3" id="KW-1185">Reference proteome</keyword>
<accession>A0A7K4KLJ3</accession>
<protein>
    <submittedName>
        <fullName evidence="2">AEBP1 protein</fullName>
    </submittedName>
</protein>
<feature type="non-terminal residue" evidence="2">
    <location>
        <position position="118"/>
    </location>
</feature>